<feature type="signal peptide" evidence="2">
    <location>
        <begin position="1"/>
        <end position="20"/>
    </location>
</feature>
<comment type="caution">
    <text evidence="3">The sequence shown here is derived from an EMBL/GenBank/DDBJ whole genome shotgun (WGS) entry which is preliminary data.</text>
</comment>
<dbReference type="PROSITE" id="PS51257">
    <property type="entry name" value="PROKAR_LIPOPROTEIN"/>
    <property type="match status" value="1"/>
</dbReference>
<evidence type="ECO:0008006" key="5">
    <source>
        <dbReference type="Google" id="ProtNLM"/>
    </source>
</evidence>
<keyword evidence="2" id="KW-0732">Signal</keyword>
<reference evidence="3 4" key="1">
    <citation type="submission" date="2018-01" db="EMBL/GenBank/DDBJ databases">
        <title>Co-occurrence of chitin degradation, pigmentation and bioactivity in marine Pseudoalteromonas.</title>
        <authorList>
            <person name="Paulsen S."/>
            <person name="Gram L."/>
            <person name="Machado H."/>
        </authorList>
    </citation>
    <scope>NUCLEOTIDE SEQUENCE [LARGE SCALE GENOMIC DNA]</scope>
    <source>
        <strain evidence="3 4">S1946</strain>
    </source>
</reference>
<gene>
    <name evidence="3" type="ORF">C3B51_14335</name>
</gene>
<feature type="chain" id="PRO_5020673760" description="Lipoprotein" evidence="2">
    <location>
        <begin position="21"/>
        <end position="453"/>
    </location>
</feature>
<dbReference type="AlphaFoldDB" id="A0A4Q7E7G6"/>
<proteinExistence type="predicted"/>
<protein>
    <recommendedName>
        <fullName evidence="5">Lipoprotein</fullName>
    </recommendedName>
</protein>
<evidence type="ECO:0000256" key="2">
    <source>
        <dbReference type="SAM" id="SignalP"/>
    </source>
</evidence>
<evidence type="ECO:0000256" key="1">
    <source>
        <dbReference type="SAM" id="MobiDB-lite"/>
    </source>
</evidence>
<dbReference type="Proteomes" id="UP000292345">
    <property type="component" value="Unassembled WGS sequence"/>
</dbReference>
<name>A0A4Q7E7G6_9GAMM</name>
<dbReference type="EMBL" id="PPUZ01000039">
    <property type="protein sequence ID" value="RZM78353.1"/>
    <property type="molecule type" value="Genomic_DNA"/>
</dbReference>
<feature type="region of interest" description="Disordered" evidence="1">
    <location>
        <begin position="19"/>
        <end position="48"/>
    </location>
</feature>
<evidence type="ECO:0000313" key="4">
    <source>
        <dbReference type="Proteomes" id="UP000292345"/>
    </source>
</evidence>
<feature type="compositionally biased region" description="Low complexity" evidence="1">
    <location>
        <begin position="30"/>
        <end position="41"/>
    </location>
</feature>
<sequence>MKFKALCLATSAALALSACGGSSNDKPVTSKEQQTTTTTSKPEPEKPTPVFSVAATLINDCSAVPNPTVADVIFHSASGQVIASAKTGEDGKLAQALPENTHHVSLVTKAIGGQILDTQLYTLLDVTNTDYGTIEFDLKPSCDCAMKNVDLSALSASQPDYYISGLVSEEISLRDPKTVELCAESKNTILHISNEDYSDVRGGLFNLEGDGPLELTDDAFNSQGVRVNIAALPFSNENYPKSRVFLRSFNDSEELSTQIITKRYLRHKFIFPDLATTSYAYNSITEHTVLPGFDMYTSSAAINTIADDGQPVITEPLLFNSAFQNAFEQFAQSMAEQNSGNLFDYDFSGVDPRVNMVAITLLWEDTVNGNVRWEVMSKPKAVIPDFEFGTSVNTNITTVEGIEINLDVAALNFSGEFDALRQEFQKGNVGNIYTDTSLLKGAAIYSFEIKESQ</sequence>
<dbReference type="RefSeq" id="WP_130245474.1">
    <property type="nucleotide sequence ID" value="NZ_PPUZ01000039.1"/>
</dbReference>
<accession>A0A4Q7E7G6</accession>
<organism evidence="3 4">
    <name type="scientific">Pseudoalteromonas rubra</name>
    <dbReference type="NCBI Taxonomy" id="43658"/>
    <lineage>
        <taxon>Bacteria</taxon>
        <taxon>Pseudomonadati</taxon>
        <taxon>Pseudomonadota</taxon>
        <taxon>Gammaproteobacteria</taxon>
        <taxon>Alteromonadales</taxon>
        <taxon>Pseudoalteromonadaceae</taxon>
        <taxon>Pseudoalteromonas</taxon>
    </lineage>
</organism>
<evidence type="ECO:0000313" key="3">
    <source>
        <dbReference type="EMBL" id="RZM78353.1"/>
    </source>
</evidence>